<dbReference type="GeneID" id="80266099"/>
<dbReference type="KEGG" id="vg:80266099"/>
<keyword evidence="2" id="KW-1185">Reference proteome</keyword>
<organism evidence="1 2">
    <name type="scientific">Pseudomonas phage Kremar</name>
    <dbReference type="NCBI Taxonomy" id="2928831"/>
    <lineage>
        <taxon>Viruses</taxon>
        <taxon>Duplodnaviria</taxon>
        <taxon>Heunggongvirae</taxon>
        <taxon>Uroviricota</taxon>
        <taxon>Caudoviricetes</taxon>
        <taxon>Vandenendeviridae</taxon>
        <taxon>Gorskivirinae</taxon>
        <taxon>Kremarvirus</taxon>
        <taxon>Kremarvirus kremar</taxon>
    </lineage>
</organism>
<dbReference type="RefSeq" id="YP_010766420.1">
    <property type="nucleotide sequence ID" value="NC_073679.1"/>
</dbReference>
<dbReference type="Proteomes" id="UP000831298">
    <property type="component" value="Segment"/>
</dbReference>
<proteinExistence type="predicted"/>
<sequence>MITVDAAIYALQAISANGGGSLVLVHGDCNSMHKVYHIDPCIIDDLDEHYVEEIHPDDNHELRPANAVVFA</sequence>
<evidence type="ECO:0000313" key="1">
    <source>
        <dbReference type="EMBL" id="UOL48464.1"/>
    </source>
</evidence>
<name>A0AAE9GSL7_9CAUD</name>
<accession>A0AAE9GSL7</accession>
<dbReference type="EMBL" id="OM982620">
    <property type="protein sequence ID" value="UOL48464.1"/>
    <property type="molecule type" value="Genomic_DNA"/>
</dbReference>
<evidence type="ECO:0000313" key="2">
    <source>
        <dbReference type="Proteomes" id="UP000831298"/>
    </source>
</evidence>
<protein>
    <submittedName>
        <fullName evidence="1">Uncharacterized protein</fullName>
    </submittedName>
</protein>
<reference evidence="1 2" key="1">
    <citation type="submission" date="2022-02" db="EMBL/GenBank/DDBJ databases">
        <authorList>
            <person name="Gylling M."/>
        </authorList>
    </citation>
    <scope>NUCLEOTIDE SEQUENCE [LARGE SCALE GENOMIC DNA]</scope>
</reference>